<dbReference type="PANTHER" id="PTHR11430:SF28">
    <property type="entry name" value="EPIDIDYMAL-SPECIFIC LIPOCALIN-9"/>
    <property type="match status" value="1"/>
</dbReference>
<comment type="similarity">
    <text evidence="1 2">Belongs to the calycin superfamily. Lipocalin family.</text>
</comment>
<dbReference type="GO" id="GO:0005615">
    <property type="term" value="C:extracellular space"/>
    <property type="evidence" value="ECO:0007669"/>
    <property type="project" value="TreeGrafter"/>
</dbReference>
<name>A0A8J6DSW8_GALPY</name>
<dbReference type="InterPro" id="IPR022272">
    <property type="entry name" value="Lipocalin_CS"/>
</dbReference>
<feature type="domain" description="Lipocalin/cytosolic fatty-acid binding" evidence="4">
    <location>
        <begin position="124"/>
        <end position="209"/>
    </location>
</feature>
<keyword evidence="3" id="KW-0732">Signal</keyword>
<evidence type="ECO:0000256" key="2">
    <source>
        <dbReference type="RuleBase" id="RU003695"/>
    </source>
</evidence>
<sequence>MALPPPPLLLLLLPPLLLLSAGLGPACAQEFRLRNVVRGDYDMGKVAGVWHSVCMAADDMRRIGRDGDLRLYIRDIQNLDSGALKFRFFFSCALCGRAGGRAGGEALVVRPARPRLAARRVREDCEAVDVVCEKTDKNGEYTLTYEGENRVLVAETDYDLYITFYLRSVRNGTRVLALYGRLPELSAGFLSRFRAVCRRYGLGPRNIVTFGHEGGCQSSPAAPGGDPGRGPRAGCGAAEAARLTATLSPDVCARK</sequence>
<feature type="signal peptide" evidence="3">
    <location>
        <begin position="1"/>
        <end position="28"/>
    </location>
</feature>
<comment type="caution">
    <text evidence="5">The sequence shown here is derived from an EMBL/GenBank/DDBJ whole genome shotgun (WGS) entry which is preliminary data.</text>
</comment>
<evidence type="ECO:0000313" key="5">
    <source>
        <dbReference type="EMBL" id="KAG8518645.1"/>
    </source>
</evidence>
<dbReference type="GO" id="GO:0036094">
    <property type="term" value="F:small molecule binding"/>
    <property type="evidence" value="ECO:0007669"/>
    <property type="project" value="InterPro"/>
</dbReference>
<protein>
    <submittedName>
        <fullName evidence="5">Epididymal-specific lipocalin-9</fullName>
    </submittedName>
</protein>
<dbReference type="InterPro" id="IPR002345">
    <property type="entry name" value="Lipocalin"/>
</dbReference>
<dbReference type="OrthoDB" id="9048943at2759"/>
<evidence type="ECO:0000256" key="1">
    <source>
        <dbReference type="ARBA" id="ARBA00006889"/>
    </source>
</evidence>
<evidence type="ECO:0000256" key="3">
    <source>
        <dbReference type="SAM" id="SignalP"/>
    </source>
</evidence>
<dbReference type="InterPro" id="IPR000566">
    <property type="entry name" value="Lipocln_cytosolic_FA-bd_dom"/>
</dbReference>
<dbReference type="PROSITE" id="PS00213">
    <property type="entry name" value="LIPOCALIN"/>
    <property type="match status" value="1"/>
</dbReference>
<evidence type="ECO:0000259" key="4">
    <source>
        <dbReference type="Pfam" id="PF00061"/>
    </source>
</evidence>
<dbReference type="Pfam" id="PF00061">
    <property type="entry name" value="Lipocalin"/>
    <property type="match status" value="1"/>
</dbReference>
<dbReference type="Proteomes" id="UP000700334">
    <property type="component" value="Unassembled WGS sequence"/>
</dbReference>
<keyword evidence="6" id="KW-1185">Reference proteome</keyword>
<organism evidence="5 6">
    <name type="scientific">Galemys pyrenaicus</name>
    <name type="common">Iberian desman</name>
    <name type="synonym">Pyrenean desman</name>
    <dbReference type="NCBI Taxonomy" id="202257"/>
    <lineage>
        <taxon>Eukaryota</taxon>
        <taxon>Metazoa</taxon>
        <taxon>Chordata</taxon>
        <taxon>Craniata</taxon>
        <taxon>Vertebrata</taxon>
        <taxon>Euteleostomi</taxon>
        <taxon>Mammalia</taxon>
        <taxon>Eutheria</taxon>
        <taxon>Laurasiatheria</taxon>
        <taxon>Eulipotyphla</taxon>
        <taxon>Talpidae</taxon>
        <taxon>Galemys</taxon>
    </lineage>
</organism>
<gene>
    <name evidence="5" type="ORF">J0S82_018124</name>
</gene>
<dbReference type="EMBL" id="JAGFMF010011628">
    <property type="protein sequence ID" value="KAG8518645.1"/>
    <property type="molecule type" value="Genomic_DNA"/>
</dbReference>
<reference evidence="5" key="1">
    <citation type="journal article" date="2021" name="Evol. Appl.">
        <title>The genome of the Pyrenean desman and the effects of bottlenecks and inbreeding on the genomic landscape of an endangered species.</title>
        <authorList>
            <person name="Escoda L."/>
            <person name="Castresana J."/>
        </authorList>
    </citation>
    <scope>NUCLEOTIDE SEQUENCE</scope>
    <source>
        <strain evidence="5">IBE-C5619</strain>
    </source>
</reference>
<evidence type="ECO:0000313" key="6">
    <source>
        <dbReference type="Proteomes" id="UP000700334"/>
    </source>
</evidence>
<dbReference type="PANTHER" id="PTHR11430">
    <property type="entry name" value="LIPOCALIN"/>
    <property type="match status" value="1"/>
</dbReference>
<feature type="chain" id="PRO_5035246923" evidence="3">
    <location>
        <begin position="29"/>
        <end position="255"/>
    </location>
</feature>
<dbReference type="AlphaFoldDB" id="A0A8J6DSW8"/>
<dbReference type="Gene3D" id="2.40.128.20">
    <property type="match status" value="1"/>
</dbReference>
<accession>A0A8J6DSW8</accession>
<dbReference type="SUPFAM" id="SSF50814">
    <property type="entry name" value="Lipocalins"/>
    <property type="match status" value="1"/>
</dbReference>
<proteinExistence type="inferred from homology"/>
<dbReference type="InterPro" id="IPR012674">
    <property type="entry name" value="Calycin"/>
</dbReference>